<dbReference type="Pfam" id="PF17921">
    <property type="entry name" value="Integrase_H2C2"/>
    <property type="match status" value="1"/>
</dbReference>
<evidence type="ECO:0000256" key="3">
    <source>
        <dbReference type="SAM" id="Coils"/>
    </source>
</evidence>
<dbReference type="InterPro" id="IPR043502">
    <property type="entry name" value="DNA/RNA_pol_sf"/>
</dbReference>
<evidence type="ECO:0000313" key="8">
    <source>
        <dbReference type="RefSeq" id="XP_014671627.1"/>
    </source>
</evidence>
<dbReference type="InterPro" id="IPR050951">
    <property type="entry name" value="Retrovirus_Pol_polyprotein"/>
</dbReference>
<dbReference type="Proteomes" id="UP000695022">
    <property type="component" value="Unplaced"/>
</dbReference>
<dbReference type="Gene3D" id="1.10.340.70">
    <property type="match status" value="1"/>
</dbReference>
<keyword evidence="2" id="KW-0511">Multifunctional enzyme</keyword>
<evidence type="ECO:0000259" key="6">
    <source>
        <dbReference type="Pfam" id="PF17921"/>
    </source>
</evidence>
<dbReference type="PANTHER" id="PTHR37984:SF5">
    <property type="entry name" value="PROTEIN NYNRIN-LIKE"/>
    <property type="match status" value="1"/>
</dbReference>
<sequence>MPSWTTKEARNIEFTVTKFPALNLLGRSAIHEMGIDINVFFHRHSSTDGTVHTISNNLHPDRSLQTACQQVCDEHPEVFKRELGCLKDFELEVKFKRDSRPIFCRPRPVPYAIQEDLTQAYDAGIRRGVWKPAQFNDSGTPVVLIRKVGPPGEQKPKLRVCGDYSVMVNPQLDTHRHPMPLPEDLMRKLGGGHGFTKLDLVDVYNQIKLASESQKRLALSTHRGVLLRLRPPFSISLAPGYFQDIMEQLTSDLQGVAVYLDDFLVSGANAQEHLQNLRELLQCLEDKRLRCRMEKCSFAQPAVKYLGHKLSQKGIEKGAKVNAVIKMLPPENVFGLRSFLGSVQFYGKFLPNLATLTEPLYRLTKKDIPWNWGSSEQATFQQLKQVLCTNSMLAHFDPSLPIGVSCDASEVGIGAVLFHRYRDGSELPIANVSKTLTDTQRRYSQVQKEALAVIFALKKFHQFLYGRNFVLVTDHKPLLALFGPTKETPMLAANRLACWALMLSQYDYSIKYRKTSDHGNADVLSRLPVGPDVIFDGEESEADVGTVCTIKTVSLQLQPTDPGVVGKQSGKDPVIATMMHHTREGWPPEDSRSNVESNECYSVRDFRKLADSLSTAHGCLLYGSRVVIPESLHQQVLQLQHLGHFGIQRMKQLARTAVYWPRIDTDIAELCHNCTAAQNTRINPSRETLE</sequence>
<dbReference type="CDD" id="cd01647">
    <property type="entry name" value="RT_LTR"/>
    <property type="match status" value="1"/>
</dbReference>
<reference evidence="8" key="1">
    <citation type="submission" date="2025-08" db="UniProtKB">
        <authorList>
            <consortium name="RefSeq"/>
        </authorList>
    </citation>
    <scope>IDENTIFICATION</scope>
</reference>
<dbReference type="Gene3D" id="3.30.70.270">
    <property type="match status" value="2"/>
</dbReference>
<organism evidence="7 8">
    <name type="scientific">Priapulus caudatus</name>
    <name type="common">Priapulid worm</name>
    <dbReference type="NCBI Taxonomy" id="37621"/>
    <lineage>
        <taxon>Eukaryota</taxon>
        <taxon>Metazoa</taxon>
        <taxon>Ecdysozoa</taxon>
        <taxon>Scalidophora</taxon>
        <taxon>Priapulida</taxon>
        <taxon>Priapulimorpha</taxon>
        <taxon>Priapulimorphida</taxon>
        <taxon>Priapulidae</taxon>
        <taxon>Priapulus</taxon>
    </lineage>
</organism>
<keyword evidence="7" id="KW-1185">Reference proteome</keyword>
<proteinExistence type="predicted"/>
<evidence type="ECO:0000259" key="5">
    <source>
        <dbReference type="Pfam" id="PF17919"/>
    </source>
</evidence>
<evidence type="ECO:0000313" key="7">
    <source>
        <dbReference type="Proteomes" id="UP000695022"/>
    </source>
</evidence>
<feature type="domain" description="Reverse transcriptase/retrotransposon-derived protein RNase H-like" evidence="5">
    <location>
        <begin position="372"/>
        <end position="470"/>
    </location>
</feature>
<feature type="domain" description="Reverse transcriptase" evidence="4">
    <location>
        <begin position="178"/>
        <end position="310"/>
    </location>
</feature>
<evidence type="ECO:0000256" key="1">
    <source>
        <dbReference type="ARBA" id="ARBA00012493"/>
    </source>
</evidence>
<dbReference type="Gene3D" id="3.10.10.10">
    <property type="entry name" value="HIV Type 1 Reverse Transcriptase, subunit A, domain 1"/>
    <property type="match status" value="1"/>
</dbReference>
<evidence type="ECO:0000256" key="2">
    <source>
        <dbReference type="ARBA" id="ARBA00023268"/>
    </source>
</evidence>
<evidence type="ECO:0000259" key="4">
    <source>
        <dbReference type="Pfam" id="PF00078"/>
    </source>
</evidence>
<accession>A0ABM1EHF6</accession>
<dbReference type="Pfam" id="PF00078">
    <property type="entry name" value="RVT_1"/>
    <property type="match status" value="1"/>
</dbReference>
<dbReference type="CDD" id="cd09274">
    <property type="entry name" value="RNase_HI_RT_Ty3"/>
    <property type="match status" value="1"/>
</dbReference>
<protein>
    <recommendedName>
        <fullName evidence="1">RNA-directed DNA polymerase</fullName>
        <ecNumber evidence="1">2.7.7.49</ecNumber>
    </recommendedName>
</protein>
<gene>
    <name evidence="8" type="primary">LOC106812301</name>
</gene>
<dbReference type="RefSeq" id="XP_014671627.1">
    <property type="nucleotide sequence ID" value="XM_014816141.1"/>
</dbReference>
<dbReference type="Pfam" id="PF17919">
    <property type="entry name" value="RT_RNaseH_2"/>
    <property type="match status" value="1"/>
</dbReference>
<dbReference type="SUPFAM" id="SSF56672">
    <property type="entry name" value="DNA/RNA polymerases"/>
    <property type="match status" value="1"/>
</dbReference>
<dbReference type="GeneID" id="106812301"/>
<dbReference type="InterPro" id="IPR041577">
    <property type="entry name" value="RT_RNaseH_2"/>
</dbReference>
<feature type="coiled-coil region" evidence="3">
    <location>
        <begin position="267"/>
        <end position="294"/>
    </location>
</feature>
<dbReference type="PANTHER" id="PTHR37984">
    <property type="entry name" value="PROTEIN CBG26694"/>
    <property type="match status" value="1"/>
</dbReference>
<dbReference type="InterPro" id="IPR041588">
    <property type="entry name" value="Integrase_H2C2"/>
</dbReference>
<feature type="domain" description="Integrase zinc-binding" evidence="6">
    <location>
        <begin position="628"/>
        <end position="679"/>
    </location>
</feature>
<keyword evidence="3" id="KW-0175">Coiled coil</keyword>
<dbReference type="InterPro" id="IPR043128">
    <property type="entry name" value="Rev_trsase/Diguanyl_cyclase"/>
</dbReference>
<name>A0ABM1EHF6_PRICU</name>
<dbReference type="EC" id="2.7.7.49" evidence="1"/>
<dbReference type="InterPro" id="IPR000477">
    <property type="entry name" value="RT_dom"/>
</dbReference>